<dbReference type="EMBL" id="AAXT01000005">
    <property type="protein sequence ID" value="EDO05493.1"/>
    <property type="molecule type" value="Genomic_DNA"/>
</dbReference>
<dbReference type="RefSeq" id="XP_001609061.1">
    <property type="nucleotide sequence ID" value="XM_001609011.1"/>
</dbReference>
<gene>
    <name evidence="1" type="ORF">BBOV_I004120</name>
</gene>
<organism evidence="1 2">
    <name type="scientific">Babesia bovis</name>
    <dbReference type="NCBI Taxonomy" id="5865"/>
    <lineage>
        <taxon>Eukaryota</taxon>
        <taxon>Sar</taxon>
        <taxon>Alveolata</taxon>
        <taxon>Apicomplexa</taxon>
        <taxon>Aconoidasida</taxon>
        <taxon>Piroplasmida</taxon>
        <taxon>Babesiidae</taxon>
        <taxon>Babesia</taxon>
    </lineage>
</organism>
<proteinExistence type="predicted"/>
<dbReference type="VEuPathDB" id="PiroplasmaDB:BBOV_I004120"/>
<comment type="caution">
    <text evidence="1">The sequence shown here is derived from an EMBL/GenBank/DDBJ whole genome shotgun (WGS) entry which is preliminary data.</text>
</comment>
<name>A7AWR5_BABBO</name>
<accession>A7AWR5</accession>
<keyword evidence="2" id="KW-1185">Reference proteome</keyword>
<protein>
    <submittedName>
        <fullName evidence="1">Uncharacterized protein</fullName>
    </submittedName>
</protein>
<reference evidence="1 2" key="1">
    <citation type="journal article" date="2007" name="PLoS Pathog.">
        <title>Genome sequence of Babesia bovis and comparative analysis of apicomplexan hemoprotozoa.</title>
        <authorList>
            <person name="Brayton K.A."/>
            <person name="Lau A.O.T."/>
            <person name="Herndon D.R."/>
            <person name="Hannick L."/>
            <person name="Kappmeyer L.S."/>
            <person name="Berens S.J."/>
            <person name="Bidwell S.L."/>
            <person name="Brown W.C."/>
            <person name="Crabtree J."/>
            <person name="Fadrosh D."/>
            <person name="Feldblum T."/>
            <person name="Forberger H.A."/>
            <person name="Haas B.J."/>
            <person name="Howell J.M."/>
            <person name="Khouri H."/>
            <person name="Koo H."/>
            <person name="Mann D.J."/>
            <person name="Norimine J."/>
            <person name="Paulsen I.T."/>
            <person name="Radune D."/>
            <person name="Ren Q."/>
            <person name="Smith R.K. Jr."/>
            <person name="Suarez C.E."/>
            <person name="White O."/>
            <person name="Wortman J.R."/>
            <person name="Knowles D.P. Jr."/>
            <person name="McElwain T.F."/>
            <person name="Nene V.M."/>
        </authorList>
    </citation>
    <scope>NUCLEOTIDE SEQUENCE [LARGE SCALE GENOMIC DNA]</scope>
    <source>
        <strain evidence="1">T2Bo</strain>
    </source>
</reference>
<dbReference type="InParanoid" id="A7AWR5"/>
<reference evidence="2" key="2">
    <citation type="journal article" date="2020" name="Data Brief">
        <title>Transcriptome dataset of Babesia bovis life stages within vertebrate and invertebrate hosts.</title>
        <authorList>
            <person name="Ueti M.W."/>
            <person name="Johnson W.C."/>
            <person name="Kappmeyer L.S."/>
            <person name="Herndon D.R."/>
            <person name="Mousel M.R."/>
            <person name="Reif K.E."/>
            <person name="Taus N.S."/>
            <person name="Ifeonu O.O."/>
            <person name="Silva J.C."/>
            <person name="Suarez C.E."/>
            <person name="Brayton K.A."/>
        </authorList>
    </citation>
    <scope>NUCLEOTIDE SEQUENCE [LARGE SCALE GENOMIC DNA]</scope>
</reference>
<evidence type="ECO:0000313" key="1">
    <source>
        <dbReference type="EMBL" id="EDO05493.1"/>
    </source>
</evidence>
<reference evidence="2" key="3">
    <citation type="journal article" date="2021" name="Int. J. Parasitol.">
        <title>Comparative analysis of gene expression between Babesia bovis blood stages and kinetes allowed by improved genome annotation.</title>
        <authorList>
            <person name="Ueti M.W."/>
            <person name="Johnson W.C."/>
            <person name="Kappmeyer L.S."/>
            <person name="Herndon D.R."/>
            <person name="Mousel M.R."/>
            <person name="Reif K.E."/>
            <person name="Taus N.S."/>
            <person name="Ifeonu O.O."/>
            <person name="Silva J.C."/>
            <person name="Suarez C.E."/>
            <person name="Brayton K.A."/>
        </authorList>
    </citation>
    <scope>NUCLEOTIDE SEQUENCE [LARGE SCALE GENOMIC DNA]</scope>
</reference>
<dbReference type="AlphaFoldDB" id="A7AWR5"/>
<sequence length="600" mass="68315">MCNSGKRRTLGFESLTRILKKLAQEATLPAKDPNNAIRIVKKLKPVIKNALTLINEHPFHAPVVAHNIASVTRKLNIPSSVRCATCGGTCIAVHTEFVQCVPQTLQYLTPKGIMQLQTVYSGCRNQKLDSILKQIDLKALTSIYLALLHNVDWKTEFEANVFRIISRNRVQQSLGTSDRSAECNSTNDILEDFGRWYDEISAVSHDSVVNGPHFDVYIRDICDAVVNVNKAGPSKQLIFYFAYVALQQINLENVTSEEVKSICRILHHFHICHYPAKTVEHVIRKLVRHCSHLMNFKDISCILPMIDVNDLSLLKAIVKRIDDILDNYESSDSYDPTGVSVIVKQLGRIIKRYYKDLAVQTAINCVDQFVRFITRRSAGPYDPQTLSASVTILSTLQSLLYLPELLDLFINLLTLLTLRLDDFFHTTNTYNATELLNIMAPICETYNGYNETVNVKNVDWYQNARLKTIVNANHLKKLISHHSTVYQSLLSTFGDKDSNDEPRIRDLCRFLEIYRKHSLHRIHVLSEDFNAAIHDLLLLHHQSLKLIDAVELTAYLSHMSNNQGSLNNIITQIDDRVKNCTNVDELLYRRVKALSATYPK</sequence>
<evidence type="ECO:0000313" key="2">
    <source>
        <dbReference type="Proteomes" id="UP000002173"/>
    </source>
</evidence>
<dbReference type="KEGG" id="bbo:BBOV_I004120"/>
<dbReference type="GeneID" id="5477277"/>
<dbReference type="Proteomes" id="UP000002173">
    <property type="component" value="Unassembled WGS sequence"/>
</dbReference>